<evidence type="ECO:0000259" key="1">
    <source>
        <dbReference type="PROSITE" id="PS50878"/>
    </source>
</evidence>
<reference evidence="3" key="1">
    <citation type="submission" date="2025-08" db="UniProtKB">
        <authorList>
            <consortium name="RefSeq"/>
        </authorList>
    </citation>
    <scope>IDENTIFICATION</scope>
    <source>
        <tissue evidence="3">Testes</tissue>
    </source>
</reference>
<dbReference type="InterPro" id="IPR043502">
    <property type="entry name" value="DNA/RNA_pol_sf"/>
</dbReference>
<dbReference type="PANTHER" id="PTHR47027">
    <property type="entry name" value="REVERSE TRANSCRIPTASE DOMAIN-CONTAINING PROTEIN"/>
    <property type="match status" value="1"/>
</dbReference>
<keyword evidence="2" id="KW-1185">Reference proteome</keyword>
<evidence type="ECO:0000313" key="3">
    <source>
        <dbReference type="RefSeq" id="XP_006822339.1"/>
    </source>
</evidence>
<dbReference type="InterPro" id="IPR043128">
    <property type="entry name" value="Rev_trsase/Diguanyl_cyclase"/>
</dbReference>
<dbReference type="CDD" id="cd01650">
    <property type="entry name" value="RT_nLTR_like"/>
    <property type="match status" value="1"/>
</dbReference>
<feature type="non-terminal residue" evidence="3">
    <location>
        <position position="494"/>
    </location>
</feature>
<sequence>MSNSCPVEYWNLINKLKGGQENKLCDNINAEKWYEHFKILNTDETPFDYNLKIETDSLKITLINILDQNISQLEIQTAISALKNRKSPGEDNITNEMIKTGTNVLIKPLQKLFNHILNSGHSPSAWNMGIITPNFKKGERADPGNYRGITLLNSLSKLFTSILKERHTKHINENNIIMKEQIGFMPKFRTADHIFVLKQLLSKYLKNKKRIFACFNDFKKAFYSIWHQGLLYKLRKNNISGKFYNIIESIYQNSLGCVKTKTGLTPSFSVNRGIRQGDNLSPLLFNLYINDIKYHIESSQNNPPTLLTNQLSCLLYAADDLLLLSESKHGLQNAIDSVGIYCKQWKLDVNASKSKIIIFNKSGKILSKNKFKINGQELENVTSYTYLGLKINSSGKLSKAQEDLEHRATKALFKMKQLLYSENNIPIKTHLKLFDSIIKPVLLYCSEVWASDCILQSKDLHNNMLPMEKLHIKFCKYVLQVNCKASNLACLLEV</sequence>
<dbReference type="Proteomes" id="UP000694865">
    <property type="component" value="Unplaced"/>
</dbReference>
<dbReference type="PANTHER" id="PTHR47027:SF20">
    <property type="entry name" value="REVERSE TRANSCRIPTASE-LIKE PROTEIN WITH RNA-DIRECTED DNA POLYMERASE DOMAIN"/>
    <property type="match status" value="1"/>
</dbReference>
<dbReference type="SUPFAM" id="SSF56672">
    <property type="entry name" value="DNA/RNA polymerases"/>
    <property type="match status" value="1"/>
</dbReference>
<name>A0ABM0MQP8_SACKO</name>
<evidence type="ECO:0000313" key="2">
    <source>
        <dbReference type="Proteomes" id="UP000694865"/>
    </source>
</evidence>
<dbReference type="InterPro" id="IPR000477">
    <property type="entry name" value="RT_dom"/>
</dbReference>
<dbReference type="GeneID" id="102803354"/>
<organism evidence="2 3">
    <name type="scientific">Saccoglossus kowalevskii</name>
    <name type="common">Acorn worm</name>
    <dbReference type="NCBI Taxonomy" id="10224"/>
    <lineage>
        <taxon>Eukaryota</taxon>
        <taxon>Metazoa</taxon>
        <taxon>Hemichordata</taxon>
        <taxon>Enteropneusta</taxon>
        <taxon>Harrimaniidae</taxon>
        <taxon>Saccoglossus</taxon>
    </lineage>
</organism>
<dbReference type="Pfam" id="PF00078">
    <property type="entry name" value="RVT_1"/>
    <property type="match status" value="1"/>
</dbReference>
<gene>
    <name evidence="3" type="primary">LOC102803354</name>
</gene>
<dbReference type="RefSeq" id="XP_006822339.1">
    <property type="nucleotide sequence ID" value="XM_006822276.1"/>
</dbReference>
<dbReference type="Gene3D" id="3.30.70.270">
    <property type="match status" value="1"/>
</dbReference>
<accession>A0ABM0MQP8</accession>
<protein>
    <submittedName>
        <fullName evidence="3">RNA-directed DNA polymerase from mobile element jockey-like</fullName>
    </submittedName>
</protein>
<dbReference type="PROSITE" id="PS50878">
    <property type="entry name" value="RT_POL"/>
    <property type="match status" value="1"/>
</dbReference>
<proteinExistence type="predicted"/>
<feature type="domain" description="Reverse transcriptase" evidence="1">
    <location>
        <begin position="115"/>
        <end position="391"/>
    </location>
</feature>